<comment type="caution">
    <text evidence="1">The sequence shown here is derived from an EMBL/GenBank/DDBJ whole genome shotgun (WGS) entry which is preliminary data.</text>
</comment>
<dbReference type="EMBL" id="AMXN01000001">
    <property type="protein sequence ID" value="ELS63278.1"/>
    <property type="molecule type" value="Genomic_DNA"/>
</dbReference>
<evidence type="ECO:0000313" key="1">
    <source>
        <dbReference type="EMBL" id="ELS63278.1"/>
    </source>
</evidence>
<sequence>MICDTFKPFAEQNFNYQFTYVQKSVMLKNILTKKEVCEGCH</sequence>
<evidence type="ECO:0000313" key="2">
    <source>
        <dbReference type="Proteomes" id="UP000011182"/>
    </source>
</evidence>
<dbReference type="AlphaFoldDB" id="A0A9W5LM39"/>
<reference evidence="1 2" key="1">
    <citation type="journal article" date="2014" name="Syst. Appl. Microbiol.">
        <title>Genomic insights into the taxonomic status of the three subspecies of Bacillus subtilis.</title>
        <authorList>
            <person name="Yi H."/>
            <person name="Chun J."/>
            <person name="Cha C.J."/>
        </authorList>
    </citation>
    <scope>NUCLEOTIDE SEQUENCE [LARGE SCALE GENOMIC DNA]</scope>
    <source>
        <strain evidence="1 2">KCTC 13429</strain>
    </source>
</reference>
<organism evidence="1 2">
    <name type="scientific">Bacillus inaquosorum KCTC 13429</name>
    <dbReference type="NCBI Taxonomy" id="1236548"/>
    <lineage>
        <taxon>Bacteria</taxon>
        <taxon>Bacillati</taxon>
        <taxon>Bacillota</taxon>
        <taxon>Bacilli</taxon>
        <taxon>Bacillales</taxon>
        <taxon>Bacillaceae</taxon>
        <taxon>Bacillus</taxon>
    </lineage>
</organism>
<name>A0A9W5LM39_9BACI</name>
<keyword evidence="2" id="KW-1185">Reference proteome</keyword>
<accession>A0A9W5LM39</accession>
<protein>
    <submittedName>
        <fullName evidence="1">Uncharacterized protein</fullName>
    </submittedName>
</protein>
<proteinExistence type="predicted"/>
<dbReference type="Proteomes" id="UP000011182">
    <property type="component" value="Unassembled WGS sequence"/>
</dbReference>
<gene>
    <name evidence="1" type="ORF">BSI_06690</name>
</gene>